<reference evidence="1 2" key="1">
    <citation type="journal article" date="2010" name="J. Bacteriol.">
        <title>Complete genome sequence of the diesel-degrading Acinetobacter sp. strain DR1.</title>
        <authorList>
            <person name="Jung J."/>
            <person name="Baek J.H."/>
            <person name="Park W."/>
        </authorList>
    </citation>
    <scope>NUCLEOTIDE SEQUENCE [LARGE SCALE GENOMIC DNA]</scope>
    <source>
        <strain evidence="2">JCM 16667 / KCTC 23045 / DR1</strain>
    </source>
</reference>
<evidence type="ECO:0008006" key="3">
    <source>
        <dbReference type="Google" id="ProtNLM"/>
    </source>
</evidence>
<dbReference type="Proteomes" id="UP000000392">
    <property type="component" value="Chromosome"/>
</dbReference>
<gene>
    <name evidence="1" type="ordered locus">AOLE_02690</name>
</gene>
<sequence>MNKKMIGVIFGLIILIFGYLYASPYIILNSIKNALKENDSEKVSAYIDYTSVRQSLKDQMNAYMLKEITTKEANGWEALGAMMASTLAEKMVDAAVTPEGMTLMLQGKDLRKSLTGNREDTPKERTDTPKIEYRTRYLSMNIFEVTFKNKENDSDVKIIMERDGLSWKIKKIVLPMDEINPKQKLEPTTIPTVEKIPESETPPMIEPTTTFNFSGVQKGAKLESCYHDPCSIARVMEFKLIKQTPTESNIELTLVGGSRGWDAKQIEWNHEAHKIQIQCSITKPTLQIEDQVTIVPLNNSGVPGVLWSDAETYMQACHNYTGDMDAGIQQYGYNVQDS</sequence>
<dbReference type="GeneID" id="9380951"/>
<dbReference type="InterPro" id="IPR021330">
    <property type="entry name" value="DUF2939"/>
</dbReference>
<proteinExistence type="predicted"/>
<dbReference type="EMBL" id="CP002080">
    <property type="protein sequence ID" value="ADI89439.1"/>
    <property type="molecule type" value="Genomic_DNA"/>
</dbReference>
<accession>A0AAN0P5Y1</accession>
<protein>
    <recommendedName>
        <fullName evidence="3">DUF2939 domain-containing protein</fullName>
    </recommendedName>
</protein>
<dbReference type="KEGG" id="acd:AOLE_02690"/>
<evidence type="ECO:0000313" key="2">
    <source>
        <dbReference type="Proteomes" id="UP000000392"/>
    </source>
</evidence>
<evidence type="ECO:0000313" key="1">
    <source>
        <dbReference type="EMBL" id="ADI89439.1"/>
    </source>
</evidence>
<dbReference type="RefSeq" id="WP_013196838.1">
    <property type="nucleotide sequence ID" value="NC_014259.1"/>
</dbReference>
<dbReference type="Pfam" id="PF11159">
    <property type="entry name" value="DUF2939"/>
    <property type="match status" value="1"/>
</dbReference>
<organism evidence="1 2">
    <name type="scientific">Acinetobacter oleivorans (strain JCM 16667 / KCTC 23045 / DR1)</name>
    <dbReference type="NCBI Taxonomy" id="436717"/>
    <lineage>
        <taxon>Bacteria</taxon>
        <taxon>Pseudomonadati</taxon>
        <taxon>Pseudomonadota</taxon>
        <taxon>Gammaproteobacteria</taxon>
        <taxon>Moraxellales</taxon>
        <taxon>Moraxellaceae</taxon>
        <taxon>Acinetobacter</taxon>
    </lineage>
</organism>
<name>A0AAN0P5Y1_ACISD</name>
<dbReference type="AlphaFoldDB" id="A0AAN0P5Y1"/>